<dbReference type="AlphaFoldDB" id="A0A392SJX0"/>
<feature type="domain" description="Reverse transcriptase/retrotransposon-derived protein RNase H-like" evidence="1">
    <location>
        <begin position="2"/>
        <end position="67"/>
    </location>
</feature>
<dbReference type="EMBL" id="LXQA010383285">
    <property type="protein sequence ID" value="MCI48220.1"/>
    <property type="molecule type" value="Genomic_DNA"/>
</dbReference>
<dbReference type="PANTHER" id="PTHR34072:SF55">
    <property type="entry name" value="DNA_RNA POLYMERASES SUPERFAMILY PROTEIN"/>
    <property type="match status" value="1"/>
</dbReference>
<comment type="caution">
    <text evidence="2">The sequence shown here is derived from an EMBL/GenBank/DDBJ whole genome shotgun (WGS) entry which is preliminary data.</text>
</comment>
<name>A0A392SJX0_9FABA</name>
<organism evidence="2 3">
    <name type="scientific">Trifolium medium</name>
    <dbReference type="NCBI Taxonomy" id="97028"/>
    <lineage>
        <taxon>Eukaryota</taxon>
        <taxon>Viridiplantae</taxon>
        <taxon>Streptophyta</taxon>
        <taxon>Embryophyta</taxon>
        <taxon>Tracheophyta</taxon>
        <taxon>Spermatophyta</taxon>
        <taxon>Magnoliopsida</taxon>
        <taxon>eudicotyledons</taxon>
        <taxon>Gunneridae</taxon>
        <taxon>Pentapetalae</taxon>
        <taxon>rosids</taxon>
        <taxon>fabids</taxon>
        <taxon>Fabales</taxon>
        <taxon>Fabaceae</taxon>
        <taxon>Papilionoideae</taxon>
        <taxon>50 kb inversion clade</taxon>
        <taxon>NPAAA clade</taxon>
        <taxon>Hologalegina</taxon>
        <taxon>IRL clade</taxon>
        <taxon>Trifolieae</taxon>
        <taxon>Trifolium</taxon>
    </lineage>
</organism>
<keyword evidence="2" id="KW-0808">Transferase</keyword>
<accession>A0A392SJX0</accession>
<dbReference type="Pfam" id="PF17919">
    <property type="entry name" value="RT_RNaseH_2"/>
    <property type="match status" value="1"/>
</dbReference>
<evidence type="ECO:0000259" key="1">
    <source>
        <dbReference type="Pfam" id="PF17919"/>
    </source>
</evidence>
<keyword evidence="2" id="KW-0695">RNA-directed DNA polymerase</keyword>
<keyword evidence="3" id="KW-1185">Reference proteome</keyword>
<keyword evidence="2" id="KW-0548">Nucleotidyltransferase</keyword>
<evidence type="ECO:0000313" key="2">
    <source>
        <dbReference type="EMBL" id="MCI48220.1"/>
    </source>
</evidence>
<dbReference type="SUPFAM" id="SSF56672">
    <property type="entry name" value="DNA/RNA polymerases"/>
    <property type="match status" value="1"/>
</dbReference>
<evidence type="ECO:0000313" key="3">
    <source>
        <dbReference type="Proteomes" id="UP000265520"/>
    </source>
</evidence>
<reference evidence="2 3" key="1">
    <citation type="journal article" date="2018" name="Front. Plant Sci.">
        <title>Red Clover (Trifolium pratense) and Zigzag Clover (T. medium) - A Picture of Genomic Similarities and Differences.</title>
        <authorList>
            <person name="Dluhosova J."/>
            <person name="Istvanek J."/>
            <person name="Nedelnik J."/>
            <person name="Repkova J."/>
        </authorList>
    </citation>
    <scope>NUCLEOTIDE SEQUENCE [LARGE SCALE GENOMIC DNA]</scope>
    <source>
        <strain evidence="3">cv. 10/8</strain>
        <tissue evidence="2">Leaf</tissue>
    </source>
</reference>
<dbReference type="Proteomes" id="UP000265520">
    <property type="component" value="Unassembled WGS sequence"/>
</dbReference>
<dbReference type="InterPro" id="IPR041577">
    <property type="entry name" value="RT_RNaseH_2"/>
</dbReference>
<dbReference type="InterPro" id="IPR043502">
    <property type="entry name" value="DNA/RNA_pol_sf"/>
</dbReference>
<sequence>MKHIMTSPPVLILPNFAIPFEVECDAAGRGIGAVLMQHKQPIAFFSKALSEGNLAKSVYEKELMALVL</sequence>
<feature type="non-terminal residue" evidence="2">
    <location>
        <position position="68"/>
    </location>
</feature>
<protein>
    <submittedName>
        <fullName evidence="2">RNA-directed DNA polymerase (Reverse transcriptase)</fullName>
    </submittedName>
</protein>
<dbReference type="GO" id="GO:0003964">
    <property type="term" value="F:RNA-directed DNA polymerase activity"/>
    <property type="evidence" value="ECO:0007669"/>
    <property type="project" value="UniProtKB-KW"/>
</dbReference>
<dbReference type="PANTHER" id="PTHR34072">
    <property type="entry name" value="ENZYMATIC POLYPROTEIN-RELATED"/>
    <property type="match status" value="1"/>
</dbReference>
<proteinExistence type="predicted"/>